<dbReference type="GO" id="GO:0016787">
    <property type="term" value="F:hydrolase activity"/>
    <property type="evidence" value="ECO:0007669"/>
    <property type="project" value="UniProtKB-KW"/>
</dbReference>
<evidence type="ECO:0000313" key="3">
    <source>
        <dbReference type="Proteomes" id="UP000658320"/>
    </source>
</evidence>
<dbReference type="Proteomes" id="UP000658320">
    <property type="component" value="Unassembled WGS sequence"/>
</dbReference>
<keyword evidence="3" id="KW-1185">Reference proteome</keyword>
<dbReference type="PRINTS" id="PR00111">
    <property type="entry name" value="ABHYDROLASE"/>
</dbReference>
<name>A0A918FHY9_9ACTN</name>
<feature type="domain" description="AB hydrolase-1" evidence="1">
    <location>
        <begin position="33"/>
        <end position="258"/>
    </location>
</feature>
<reference evidence="2" key="1">
    <citation type="journal article" date="2014" name="Int. J. Syst. Evol. Microbiol.">
        <title>Complete genome sequence of Corynebacterium casei LMG S-19264T (=DSM 44701T), isolated from a smear-ripened cheese.</title>
        <authorList>
            <consortium name="US DOE Joint Genome Institute (JGI-PGF)"/>
            <person name="Walter F."/>
            <person name="Albersmeier A."/>
            <person name="Kalinowski J."/>
            <person name="Ruckert C."/>
        </authorList>
    </citation>
    <scope>NUCLEOTIDE SEQUENCE</scope>
    <source>
        <strain evidence="2">JCM 4346</strain>
    </source>
</reference>
<dbReference type="PANTHER" id="PTHR43433:SF5">
    <property type="entry name" value="AB HYDROLASE-1 DOMAIN-CONTAINING PROTEIN"/>
    <property type="match status" value="1"/>
</dbReference>
<reference evidence="2" key="2">
    <citation type="submission" date="2020-09" db="EMBL/GenBank/DDBJ databases">
        <authorList>
            <person name="Sun Q."/>
            <person name="Ohkuma M."/>
        </authorList>
    </citation>
    <scope>NUCLEOTIDE SEQUENCE</scope>
    <source>
        <strain evidence="2">JCM 4346</strain>
    </source>
</reference>
<gene>
    <name evidence="2" type="ORF">GCM10010251_64240</name>
</gene>
<dbReference type="AlphaFoldDB" id="A0A918FHY9"/>
<dbReference type="PANTHER" id="PTHR43433">
    <property type="entry name" value="HYDROLASE, ALPHA/BETA FOLD FAMILY PROTEIN"/>
    <property type="match status" value="1"/>
</dbReference>
<dbReference type="EMBL" id="BMSX01000017">
    <property type="protein sequence ID" value="GGR38791.1"/>
    <property type="molecule type" value="Genomic_DNA"/>
</dbReference>
<sequence length="282" mass="31326">MEMMGREVYSMGEYVDANGTSIWIESRGQGPDVLLIAGLSDPAEAWQAQLVGLSDRYRVITFDNRGAGRTPLPDGPMSVAMMADDAAELLRVLRVDRAHVVGFSGGSAIAQELALRHPEAVRSLVLMSTWARADAYFTTMTRFWNWLVTEAPDERAMLEAFFLWIYTPRAHADGTVQRIIDETLAFPYPQSAEAFQRQLEPFMRHDTLDRLSGITAPTLVLAGERDIATPPRLGRVVADAIPGARFEVMAEEAHQPFQESPDVFNARVEAFWREVVGGTLPS</sequence>
<dbReference type="Pfam" id="PF00561">
    <property type="entry name" value="Abhydrolase_1"/>
    <property type="match status" value="1"/>
</dbReference>
<dbReference type="InterPro" id="IPR050471">
    <property type="entry name" value="AB_hydrolase"/>
</dbReference>
<dbReference type="Gene3D" id="3.40.50.1820">
    <property type="entry name" value="alpha/beta hydrolase"/>
    <property type="match status" value="1"/>
</dbReference>
<dbReference type="SUPFAM" id="SSF53474">
    <property type="entry name" value="alpha/beta-Hydrolases"/>
    <property type="match status" value="1"/>
</dbReference>
<organism evidence="2 3">
    <name type="scientific">Streptomyces aurantiogriseus</name>
    <dbReference type="NCBI Taxonomy" id="66870"/>
    <lineage>
        <taxon>Bacteria</taxon>
        <taxon>Bacillati</taxon>
        <taxon>Actinomycetota</taxon>
        <taxon>Actinomycetes</taxon>
        <taxon>Kitasatosporales</taxon>
        <taxon>Streptomycetaceae</taxon>
        <taxon>Streptomyces</taxon>
    </lineage>
</organism>
<proteinExistence type="predicted"/>
<evidence type="ECO:0000313" key="2">
    <source>
        <dbReference type="EMBL" id="GGR38791.1"/>
    </source>
</evidence>
<keyword evidence="2" id="KW-0378">Hydrolase</keyword>
<comment type="caution">
    <text evidence="2">The sequence shown here is derived from an EMBL/GenBank/DDBJ whole genome shotgun (WGS) entry which is preliminary data.</text>
</comment>
<accession>A0A918FHY9</accession>
<dbReference type="InterPro" id="IPR000073">
    <property type="entry name" value="AB_hydrolase_1"/>
</dbReference>
<dbReference type="InterPro" id="IPR029058">
    <property type="entry name" value="AB_hydrolase_fold"/>
</dbReference>
<evidence type="ECO:0000259" key="1">
    <source>
        <dbReference type="Pfam" id="PF00561"/>
    </source>
</evidence>
<protein>
    <submittedName>
        <fullName evidence="2">Alpha/beta hydrolase fold protein</fullName>
    </submittedName>
</protein>